<reference evidence="3 4" key="1">
    <citation type="submission" date="2024-09" db="EMBL/GenBank/DDBJ databases">
        <authorList>
            <person name="Sun Q."/>
            <person name="Mori K."/>
        </authorList>
    </citation>
    <scope>NUCLEOTIDE SEQUENCE [LARGE SCALE GENOMIC DNA]</scope>
    <source>
        <strain evidence="3 4">JCM 15389</strain>
    </source>
</reference>
<evidence type="ECO:0000313" key="4">
    <source>
        <dbReference type="Proteomes" id="UP001589788"/>
    </source>
</evidence>
<evidence type="ECO:0000259" key="2">
    <source>
        <dbReference type="PROSITE" id="PS51186"/>
    </source>
</evidence>
<accession>A0ABV6C5P6</accession>
<dbReference type="SUPFAM" id="SSF55729">
    <property type="entry name" value="Acyl-CoA N-acyltransferases (Nat)"/>
    <property type="match status" value="1"/>
</dbReference>
<comment type="caution">
    <text evidence="3">The sequence shown here is derived from an EMBL/GenBank/DDBJ whole genome shotgun (WGS) entry which is preliminary data.</text>
</comment>
<gene>
    <name evidence="3" type="ORF">ACFFRE_12895</name>
</gene>
<keyword evidence="4" id="KW-1185">Reference proteome</keyword>
<dbReference type="RefSeq" id="WP_248105908.1">
    <property type="nucleotide sequence ID" value="NZ_JAKHEX010000004.1"/>
</dbReference>
<dbReference type="EC" id="2.3.-.-" evidence="3"/>
<name>A0ABV6C5P6_9ACTN</name>
<organism evidence="3 4">
    <name type="scientific">Aciditerrimonas ferrireducens</name>
    <dbReference type="NCBI Taxonomy" id="667306"/>
    <lineage>
        <taxon>Bacteria</taxon>
        <taxon>Bacillati</taxon>
        <taxon>Actinomycetota</taxon>
        <taxon>Acidimicrobiia</taxon>
        <taxon>Acidimicrobiales</taxon>
        <taxon>Acidimicrobiaceae</taxon>
        <taxon>Aciditerrimonas</taxon>
    </lineage>
</organism>
<dbReference type="EMBL" id="JBHLYQ010000223">
    <property type="protein sequence ID" value="MFC0083025.1"/>
    <property type="molecule type" value="Genomic_DNA"/>
</dbReference>
<dbReference type="PROSITE" id="PS51186">
    <property type="entry name" value="GNAT"/>
    <property type="match status" value="1"/>
</dbReference>
<dbReference type="CDD" id="cd04301">
    <property type="entry name" value="NAT_SF"/>
    <property type="match status" value="1"/>
</dbReference>
<protein>
    <submittedName>
        <fullName evidence="3">GNAT family N-acetyltransferase</fullName>
        <ecNumber evidence="3">2.3.-.-</ecNumber>
    </submittedName>
</protein>
<feature type="compositionally biased region" description="Basic and acidic residues" evidence="1">
    <location>
        <begin position="1"/>
        <end position="13"/>
    </location>
</feature>
<keyword evidence="3" id="KW-0012">Acyltransferase</keyword>
<evidence type="ECO:0000256" key="1">
    <source>
        <dbReference type="SAM" id="MobiDB-lite"/>
    </source>
</evidence>
<dbReference type="GO" id="GO:0016746">
    <property type="term" value="F:acyltransferase activity"/>
    <property type="evidence" value="ECO:0007669"/>
    <property type="project" value="UniProtKB-KW"/>
</dbReference>
<dbReference type="Proteomes" id="UP001589788">
    <property type="component" value="Unassembled WGS sequence"/>
</dbReference>
<feature type="domain" description="N-acetyltransferase" evidence="2">
    <location>
        <begin position="29"/>
        <end position="189"/>
    </location>
</feature>
<dbReference type="InterPro" id="IPR000182">
    <property type="entry name" value="GNAT_dom"/>
</dbReference>
<keyword evidence="3" id="KW-0808">Transferase</keyword>
<dbReference type="Gene3D" id="3.40.630.30">
    <property type="match status" value="1"/>
</dbReference>
<sequence>MSDPGPLRDEADRPAAPTGPGSGRTTTVEGARAARRTDADRCAELARAALEAAQAQRGGALLVRREAYPAGPALLRPGGLDRLLGDRRRRVVVGTLDEVVVGVLVARVDDVQGALLGVLELLYVEPAARGVGVGGAMLQLAVDALRQAGCLGIDAVALPGDLPTKRLLESSGFVARAITMHLAEPTTDR</sequence>
<feature type="region of interest" description="Disordered" evidence="1">
    <location>
        <begin position="1"/>
        <end position="35"/>
    </location>
</feature>
<proteinExistence type="predicted"/>
<dbReference type="Pfam" id="PF00583">
    <property type="entry name" value="Acetyltransf_1"/>
    <property type="match status" value="1"/>
</dbReference>
<dbReference type="InterPro" id="IPR016181">
    <property type="entry name" value="Acyl_CoA_acyltransferase"/>
</dbReference>
<evidence type="ECO:0000313" key="3">
    <source>
        <dbReference type="EMBL" id="MFC0083025.1"/>
    </source>
</evidence>